<accession>A0A453E0J4</accession>
<dbReference type="InterPro" id="IPR013103">
    <property type="entry name" value="RVT_2"/>
</dbReference>
<dbReference type="Proteomes" id="UP000015105">
    <property type="component" value="Chromosome 3D"/>
</dbReference>
<dbReference type="PANTHER" id="PTHR11439">
    <property type="entry name" value="GAG-POL-RELATED RETROTRANSPOSON"/>
    <property type="match status" value="1"/>
</dbReference>
<reference evidence="2" key="3">
    <citation type="journal article" date="2017" name="Nature">
        <title>Genome sequence of the progenitor of the wheat D genome Aegilops tauschii.</title>
        <authorList>
            <person name="Luo M.C."/>
            <person name="Gu Y.Q."/>
            <person name="Puiu D."/>
            <person name="Wang H."/>
            <person name="Twardziok S.O."/>
            <person name="Deal K.R."/>
            <person name="Huo N."/>
            <person name="Zhu T."/>
            <person name="Wang L."/>
            <person name="Wang Y."/>
            <person name="McGuire P.E."/>
            <person name="Liu S."/>
            <person name="Long H."/>
            <person name="Ramasamy R.K."/>
            <person name="Rodriguez J.C."/>
            <person name="Van S.L."/>
            <person name="Yuan L."/>
            <person name="Wang Z."/>
            <person name="Xia Z."/>
            <person name="Xiao L."/>
            <person name="Anderson O.D."/>
            <person name="Ouyang S."/>
            <person name="Liang Y."/>
            <person name="Zimin A.V."/>
            <person name="Pertea G."/>
            <person name="Qi P."/>
            <person name="Bennetzen J.L."/>
            <person name="Dai X."/>
            <person name="Dawson M.W."/>
            <person name="Muller H.G."/>
            <person name="Kugler K."/>
            <person name="Rivarola-Duarte L."/>
            <person name="Spannagl M."/>
            <person name="Mayer K.F.X."/>
            <person name="Lu F.H."/>
            <person name="Bevan M.W."/>
            <person name="Leroy P."/>
            <person name="Li P."/>
            <person name="You F.M."/>
            <person name="Sun Q."/>
            <person name="Liu Z."/>
            <person name="Lyons E."/>
            <person name="Wicker T."/>
            <person name="Salzberg S.L."/>
            <person name="Devos K.M."/>
            <person name="Dvorak J."/>
        </authorList>
    </citation>
    <scope>NUCLEOTIDE SEQUENCE [LARGE SCALE GENOMIC DNA]</scope>
    <source>
        <strain evidence="2">cv. AL8/78</strain>
    </source>
</reference>
<dbReference type="EnsemblPlants" id="AET3Gv20177700.1">
    <property type="protein sequence ID" value="AET3Gv20177700.1"/>
    <property type="gene ID" value="AET3Gv20177700"/>
</dbReference>
<dbReference type="PANTHER" id="PTHR11439:SF515">
    <property type="entry name" value="GAG-POL POLYPROTEIN"/>
    <property type="match status" value="1"/>
</dbReference>
<dbReference type="AlphaFoldDB" id="A0A453E0J4"/>
<dbReference type="Gramene" id="AET3Gv20177700.1">
    <property type="protein sequence ID" value="AET3Gv20177700.1"/>
    <property type="gene ID" value="AET3Gv20177700"/>
</dbReference>
<name>A0A453E0J4_AEGTS</name>
<dbReference type="InterPro" id="IPR043502">
    <property type="entry name" value="DNA/RNA_pol_sf"/>
</dbReference>
<evidence type="ECO:0000313" key="2">
    <source>
        <dbReference type="EnsemblPlants" id="AET3Gv20177700.1"/>
    </source>
</evidence>
<dbReference type="SUPFAM" id="SSF56672">
    <property type="entry name" value="DNA/RNA polymerases"/>
    <property type="match status" value="1"/>
</dbReference>
<organism evidence="2 3">
    <name type="scientific">Aegilops tauschii subsp. strangulata</name>
    <name type="common">Goatgrass</name>
    <dbReference type="NCBI Taxonomy" id="200361"/>
    <lineage>
        <taxon>Eukaryota</taxon>
        <taxon>Viridiplantae</taxon>
        <taxon>Streptophyta</taxon>
        <taxon>Embryophyta</taxon>
        <taxon>Tracheophyta</taxon>
        <taxon>Spermatophyta</taxon>
        <taxon>Magnoliopsida</taxon>
        <taxon>Liliopsida</taxon>
        <taxon>Poales</taxon>
        <taxon>Poaceae</taxon>
        <taxon>BOP clade</taxon>
        <taxon>Pooideae</taxon>
        <taxon>Triticodae</taxon>
        <taxon>Triticeae</taxon>
        <taxon>Triticinae</taxon>
        <taxon>Aegilops</taxon>
    </lineage>
</organism>
<sequence length="296" mass="33208">MQKLFKMSDLGLLSFYLGIEVKQTEDGIVISQSAYARKLLEKSGMAGCKPCHIPMEPRFKLSKESTAPPVDATEYRSVVGSLRYLVHMRPDLTFSVGYVSRFMEAPTEEHRTAVKHILRYIAGTLHLGCKYGRGDGEPELTGYSDSDLGGDVDTRKSISETLILLGGGVITWQSQKQKIVALSSCESEYVAATTVACQGIWLARLLGEFREKEEKTVRLKVDNKSAISLAKNPVMHDRSKHIELRYHFIRDCMETKKIELEYVATEFQLADMLTKPLGRVRLQLLRSSIGMIEATP</sequence>
<proteinExistence type="predicted"/>
<keyword evidence="3" id="KW-1185">Reference proteome</keyword>
<reference evidence="2" key="5">
    <citation type="journal article" date="2021" name="G3 (Bethesda)">
        <title>Aegilops tauschii genome assembly Aet v5.0 features greater sequence contiguity and improved annotation.</title>
        <authorList>
            <person name="Wang L."/>
            <person name="Zhu T."/>
            <person name="Rodriguez J.C."/>
            <person name="Deal K.R."/>
            <person name="Dubcovsky J."/>
            <person name="McGuire P.E."/>
            <person name="Lux T."/>
            <person name="Spannagl M."/>
            <person name="Mayer K.F.X."/>
            <person name="Baldrich P."/>
            <person name="Meyers B.C."/>
            <person name="Huo N."/>
            <person name="Gu Y.Q."/>
            <person name="Zhou H."/>
            <person name="Devos K.M."/>
            <person name="Bennetzen J.L."/>
            <person name="Unver T."/>
            <person name="Budak H."/>
            <person name="Gulick P.J."/>
            <person name="Galiba G."/>
            <person name="Kalapos B."/>
            <person name="Nelson D.R."/>
            <person name="Li P."/>
            <person name="You F.M."/>
            <person name="Luo M.C."/>
            <person name="Dvorak J."/>
        </authorList>
    </citation>
    <scope>NUCLEOTIDE SEQUENCE [LARGE SCALE GENOMIC DNA]</scope>
    <source>
        <strain evidence="2">cv. AL8/78</strain>
    </source>
</reference>
<reference evidence="3" key="1">
    <citation type="journal article" date="2014" name="Science">
        <title>Ancient hybridizations among the ancestral genomes of bread wheat.</title>
        <authorList>
            <consortium name="International Wheat Genome Sequencing Consortium,"/>
            <person name="Marcussen T."/>
            <person name="Sandve S.R."/>
            <person name="Heier L."/>
            <person name="Spannagl M."/>
            <person name="Pfeifer M."/>
            <person name="Jakobsen K.S."/>
            <person name="Wulff B.B."/>
            <person name="Steuernagel B."/>
            <person name="Mayer K.F."/>
            <person name="Olsen O.A."/>
        </authorList>
    </citation>
    <scope>NUCLEOTIDE SEQUENCE [LARGE SCALE GENOMIC DNA]</scope>
    <source>
        <strain evidence="3">cv. AL8/78</strain>
    </source>
</reference>
<protein>
    <recommendedName>
        <fullName evidence="1">Reverse transcriptase Ty1/copia-type domain-containing protein</fullName>
    </recommendedName>
</protein>
<evidence type="ECO:0000259" key="1">
    <source>
        <dbReference type="Pfam" id="PF07727"/>
    </source>
</evidence>
<dbReference type="Pfam" id="PF07727">
    <property type="entry name" value="RVT_2"/>
    <property type="match status" value="1"/>
</dbReference>
<dbReference type="CDD" id="cd09272">
    <property type="entry name" value="RNase_HI_RT_Ty1"/>
    <property type="match status" value="1"/>
</dbReference>
<feature type="domain" description="Reverse transcriptase Ty1/copia-type" evidence="1">
    <location>
        <begin position="1"/>
        <end position="56"/>
    </location>
</feature>
<evidence type="ECO:0000313" key="3">
    <source>
        <dbReference type="Proteomes" id="UP000015105"/>
    </source>
</evidence>
<reference evidence="3" key="2">
    <citation type="journal article" date="2017" name="Nat. Plants">
        <title>The Aegilops tauschii genome reveals multiple impacts of transposons.</title>
        <authorList>
            <person name="Zhao G."/>
            <person name="Zou C."/>
            <person name="Li K."/>
            <person name="Wang K."/>
            <person name="Li T."/>
            <person name="Gao L."/>
            <person name="Zhang X."/>
            <person name="Wang H."/>
            <person name="Yang Z."/>
            <person name="Liu X."/>
            <person name="Jiang W."/>
            <person name="Mao L."/>
            <person name="Kong X."/>
            <person name="Jiao Y."/>
            <person name="Jia J."/>
        </authorList>
    </citation>
    <scope>NUCLEOTIDE SEQUENCE [LARGE SCALE GENOMIC DNA]</scope>
    <source>
        <strain evidence="3">cv. AL8/78</strain>
    </source>
</reference>
<reference evidence="2" key="4">
    <citation type="submission" date="2019-03" db="UniProtKB">
        <authorList>
            <consortium name="EnsemblPlants"/>
        </authorList>
    </citation>
    <scope>IDENTIFICATION</scope>
</reference>
<dbReference type="STRING" id="200361.A0A453E0J4"/>